<evidence type="ECO:0000313" key="4">
    <source>
        <dbReference type="Proteomes" id="UP000824890"/>
    </source>
</evidence>
<dbReference type="EMBL" id="JAGKQM010000007">
    <property type="protein sequence ID" value="KAH0918485.1"/>
    <property type="molecule type" value="Genomic_DNA"/>
</dbReference>
<reference evidence="3 4" key="1">
    <citation type="submission" date="2021-05" db="EMBL/GenBank/DDBJ databases">
        <title>Genome Assembly of Synthetic Allotetraploid Brassica napus Reveals Homoeologous Exchanges between Subgenomes.</title>
        <authorList>
            <person name="Davis J.T."/>
        </authorList>
    </citation>
    <scope>NUCLEOTIDE SEQUENCE [LARGE SCALE GENOMIC DNA]</scope>
    <source>
        <strain evidence="4">cv. Da-Ae</strain>
        <tissue evidence="3">Seedling</tissue>
    </source>
</reference>
<dbReference type="SUPFAM" id="SSF81296">
    <property type="entry name" value="E set domains"/>
    <property type="match status" value="1"/>
</dbReference>
<dbReference type="PANTHER" id="PTHR11306">
    <property type="entry name" value="NIEMANN PICK TYPE C2 PROTEIN NPC2-RELATED"/>
    <property type="match status" value="1"/>
</dbReference>
<evidence type="ECO:0000313" key="3">
    <source>
        <dbReference type="EMBL" id="KAH0918485.1"/>
    </source>
</evidence>
<keyword evidence="1" id="KW-0472">Membrane</keyword>
<keyword evidence="4" id="KW-1185">Reference proteome</keyword>
<feature type="domain" description="MD-2-related lipid-recognition" evidence="2">
    <location>
        <begin position="136"/>
        <end position="260"/>
    </location>
</feature>
<organism evidence="3 4">
    <name type="scientific">Brassica napus</name>
    <name type="common">Rape</name>
    <dbReference type="NCBI Taxonomy" id="3708"/>
    <lineage>
        <taxon>Eukaryota</taxon>
        <taxon>Viridiplantae</taxon>
        <taxon>Streptophyta</taxon>
        <taxon>Embryophyta</taxon>
        <taxon>Tracheophyta</taxon>
        <taxon>Spermatophyta</taxon>
        <taxon>Magnoliopsida</taxon>
        <taxon>eudicotyledons</taxon>
        <taxon>Gunneridae</taxon>
        <taxon>Pentapetalae</taxon>
        <taxon>rosids</taxon>
        <taxon>malvids</taxon>
        <taxon>Brassicales</taxon>
        <taxon>Brassicaceae</taxon>
        <taxon>Brassiceae</taxon>
        <taxon>Brassica</taxon>
    </lineage>
</organism>
<accession>A0ABQ8CN28</accession>
<dbReference type="PANTHER" id="PTHR11306:SF54">
    <property type="entry name" value="MD-2-RELATED LIPID RECOGNITION DOMAIN-CONTAINING PROTEIN-RELATED"/>
    <property type="match status" value="1"/>
</dbReference>
<evidence type="ECO:0000256" key="1">
    <source>
        <dbReference type="SAM" id="Phobius"/>
    </source>
</evidence>
<feature type="transmembrane region" description="Helical" evidence="1">
    <location>
        <begin position="117"/>
        <end position="134"/>
    </location>
</feature>
<dbReference type="Pfam" id="PF02221">
    <property type="entry name" value="E1_DerP2_DerF2"/>
    <property type="match status" value="1"/>
</dbReference>
<dbReference type="Proteomes" id="UP000824890">
    <property type="component" value="Unassembled WGS sequence"/>
</dbReference>
<proteinExistence type="predicted"/>
<sequence>MAGIDNINAISLTPIQFHMIEEGRDWLVFVIGVLELSLARLRVLTNGGGVCLCLRWWLVEETLARCWCWSSMAVPMRCCDLLPILASSSGLCPRPSMEALSTGFCGYMLVILNARPVLLLLLASLFFLPALGAIDFEYCNKSGYDFFNVSRVEVSPNPVELEEYPTIRVFGYANKSMDDGTVEVKVTAGGTTQTMASYSLCVVGFECAIAAGTNFELVLAEVPLEYIEGVSKYVYSVHLTDDDVGESEEPILRMCVAFEIPTVDLALASAQSS</sequence>
<dbReference type="InterPro" id="IPR003172">
    <property type="entry name" value="ML_dom"/>
</dbReference>
<name>A0ABQ8CN28_BRANA</name>
<protein>
    <recommendedName>
        <fullName evidence="2">MD-2-related lipid-recognition domain-containing protein</fullName>
    </recommendedName>
</protein>
<dbReference type="SMART" id="SM00737">
    <property type="entry name" value="ML"/>
    <property type="match status" value="1"/>
</dbReference>
<dbReference type="InterPro" id="IPR039670">
    <property type="entry name" value="NPC2-like"/>
</dbReference>
<keyword evidence="1" id="KW-0812">Transmembrane</keyword>
<gene>
    <name evidence="3" type="ORF">HID58_026145</name>
</gene>
<dbReference type="InterPro" id="IPR014756">
    <property type="entry name" value="Ig_E-set"/>
</dbReference>
<comment type="caution">
    <text evidence="3">The sequence shown here is derived from an EMBL/GenBank/DDBJ whole genome shotgun (WGS) entry which is preliminary data.</text>
</comment>
<keyword evidence="1" id="KW-1133">Transmembrane helix</keyword>
<evidence type="ECO:0000259" key="2">
    <source>
        <dbReference type="SMART" id="SM00737"/>
    </source>
</evidence>